<sequence>MNKILLSLLSNILFSAPPVLLVLVYARAGSFEDSAALGLALAVCAPLQLFFSMQHGLSILSGRMSLQSALSMRVLLLAPLLFLSAAVAWILKEPIVIVFALYRVGDFLYEPFFFDLIRQARMGIVFTQSSTRFLLQLMCGWLGLYFSADILVVVSLLALINVLYSILKINRCWGLLSLGFSREYFSGFFLGAGALIAAVCINLPRYFLSSGKVEDLAVYSNILTLVMGGTLLFGAVNSVVFARASSLGLKGVVAFLNRSMIVTFLGVAASFSFVAVDSALSKLFIDVFLGSKYSAYYSLIVGFSVFYFILYMQNSLNLVYLYFGHEKDFMIGSTVLLVMLLVAVYWSNVVLSIELELMIWLVNLLYFLFCFSMFIIVKCKAERAK</sequence>
<feature type="transmembrane region" description="Helical" evidence="1">
    <location>
        <begin position="296"/>
        <end position="322"/>
    </location>
</feature>
<evidence type="ECO:0000313" key="2">
    <source>
        <dbReference type="EMBL" id="KPU53038.1"/>
    </source>
</evidence>
<comment type="caution">
    <text evidence="2">The sequence shown here is derived from an EMBL/GenBank/DDBJ whole genome shotgun (WGS) entry which is preliminary data.</text>
</comment>
<feature type="transmembrane region" description="Helical" evidence="1">
    <location>
        <begin position="142"/>
        <end position="164"/>
    </location>
</feature>
<dbReference type="RefSeq" id="WP_155510445.1">
    <property type="nucleotide sequence ID" value="NZ_LJXB01000092.1"/>
</dbReference>
<feature type="transmembrane region" description="Helical" evidence="1">
    <location>
        <begin position="358"/>
        <end position="377"/>
    </location>
</feature>
<dbReference type="PATRIC" id="fig|294.162.peg.5690"/>
<feature type="transmembrane region" description="Helical" evidence="1">
    <location>
        <begin position="74"/>
        <end position="102"/>
    </location>
</feature>
<feature type="transmembrane region" description="Helical" evidence="1">
    <location>
        <begin position="184"/>
        <end position="204"/>
    </location>
</feature>
<dbReference type="AlphaFoldDB" id="A0A0P8Z8W5"/>
<reference evidence="2 3" key="1">
    <citation type="submission" date="2015-09" db="EMBL/GenBank/DDBJ databases">
        <authorList>
            <person name="Jackson K.R."/>
            <person name="Lunt B.L."/>
            <person name="Fisher J.N.B."/>
            <person name="Gardner A.V."/>
            <person name="Bailey M.E."/>
            <person name="Deus L.M."/>
            <person name="Earl A.S."/>
            <person name="Gibby P.D."/>
            <person name="Hartmann K.A."/>
            <person name="Liu J.E."/>
            <person name="Manci A.M."/>
            <person name="Nielsen D.A."/>
            <person name="Solomon M.B."/>
            <person name="Breakwell D.P."/>
            <person name="Burnett S.H."/>
            <person name="Grose J.H."/>
        </authorList>
    </citation>
    <scope>NUCLEOTIDE SEQUENCE [LARGE SCALE GENOMIC DNA]</scope>
    <source>
        <strain evidence="2 3">S613</strain>
    </source>
</reference>
<feature type="transmembrane region" description="Helical" evidence="1">
    <location>
        <begin position="216"/>
        <end position="240"/>
    </location>
</feature>
<evidence type="ECO:0000256" key="1">
    <source>
        <dbReference type="SAM" id="Phobius"/>
    </source>
</evidence>
<gene>
    <name evidence="2" type="ORF">AN403_735</name>
</gene>
<evidence type="ECO:0000313" key="3">
    <source>
        <dbReference type="Proteomes" id="UP000050349"/>
    </source>
</evidence>
<dbReference type="EMBL" id="LJXB01000092">
    <property type="protein sequence ID" value="KPU53038.1"/>
    <property type="molecule type" value="Genomic_DNA"/>
</dbReference>
<keyword evidence="1" id="KW-0472">Membrane</keyword>
<dbReference type="Proteomes" id="UP000050349">
    <property type="component" value="Unassembled WGS sequence"/>
</dbReference>
<name>A0A0P8Z8W5_PSEFL</name>
<proteinExistence type="predicted"/>
<feature type="transmembrane region" description="Helical" evidence="1">
    <location>
        <begin position="329"/>
        <end position="346"/>
    </location>
</feature>
<accession>A0A0P8Z8W5</accession>
<keyword evidence="1" id="KW-0812">Transmembrane</keyword>
<organism evidence="2 3">
    <name type="scientific">Pseudomonas fluorescens</name>
    <dbReference type="NCBI Taxonomy" id="294"/>
    <lineage>
        <taxon>Bacteria</taxon>
        <taxon>Pseudomonadati</taxon>
        <taxon>Pseudomonadota</taxon>
        <taxon>Gammaproteobacteria</taxon>
        <taxon>Pseudomonadales</taxon>
        <taxon>Pseudomonadaceae</taxon>
        <taxon>Pseudomonas</taxon>
    </lineage>
</organism>
<feature type="transmembrane region" description="Helical" evidence="1">
    <location>
        <begin position="36"/>
        <end position="53"/>
    </location>
</feature>
<feature type="transmembrane region" description="Helical" evidence="1">
    <location>
        <begin position="252"/>
        <end position="276"/>
    </location>
</feature>
<keyword evidence="1" id="KW-1133">Transmembrane helix</keyword>
<protein>
    <submittedName>
        <fullName evidence="2">Putative membrane protein</fullName>
    </submittedName>
</protein>